<evidence type="ECO:0000259" key="1">
    <source>
        <dbReference type="PROSITE" id="PS51831"/>
    </source>
</evidence>
<feature type="domain" description="HD-GYP" evidence="2">
    <location>
        <begin position="340"/>
        <end position="535"/>
    </location>
</feature>
<dbReference type="InterPro" id="IPR037522">
    <property type="entry name" value="HD_GYP_dom"/>
</dbReference>
<keyword evidence="4" id="KW-1185">Reference proteome</keyword>
<evidence type="ECO:0000313" key="4">
    <source>
        <dbReference type="Proteomes" id="UP001059380"/>
    </source>
</evidence>
<proteinExistence type="predicted"/>
<dbReference type="PROSITE" id="PS51832">
    <property type="entry name" value="HD_GYP"/>
    <property type="match status" value="1"/>
</dbReference>
<evidence type="ECO:0000313" key="3">
    <source>
        <dbReference type="EMBL" id="UWZ86005.1"/>
    </source>
</evidence>
<dbReference type="PROSITE" id="PS51831">
    <property type="entry name" value="HD"/>
    <property type="match status" value="1"/>
</dbReference>
<dbReference type="InterPro" id="IPR006674">
    <property type="entry name" value="HD_domain"/>
</dbReference>
<dbReference type="KEGG" id="orp:MOP44_08680"/>
<dbReference type="AlphaFoldDB" id="A0A9J7BXQ5"/>
<dbReference type="SMART" id="SM00471">
    <property type="entry name" value="HDc"/>
    <property type="match status" value="1"/>
</dbReference>
<protein>
    <submittedName>
        <fullName evidence="3">HD-GYP domain-containing protein</fullName>
    </submittedName>
</protein>
<dbReference type="Proteomes" id="UP001059380">
    <property type="component" value="Chromosome"/>
</dbReference>
<sequence length="547" mass="58788">MKTHLGTRAFLLCFLPFALLLMGSFWIVQRFVASTVRASVRAELRSQQEAIAAAHTKAALENSRFLKIAGENTALKAGMILLRTYPNNGSAQRTVEDQLREMGERMGFDFMLVSGPDGAAMAGVLRQAGHLAPLRLPDLQVNDSGLLSVEGRLLRIGSVSIDENDENIGRLTVGEAFQLNDLTAPAVLVRRGKVLASNIPQPARADMEAALAPCSMRSECEVRIAGDNWISLPMESYGDGFTLMSLANADAASEPIEARLRRVFSLFAVACLLVGLLCSVGSSRSIVKPIGAVVGHLHRAASTGALTEVKSQPSSVIEIDELTEIYNRAAISVRDSGQKLESAYLEFVGSLASALDARDPYTAGHSRRVSNLSCAAAAKLGLSEEIIERIRIGALLHDIGKIGIADTVLQKPGRLTAEEFALVKQHPVIGRRILEGVQGFAPFLAAVEFHHENWDGSGYPLGLRGEETPLDARIIHVADAYDAMTTDRSYRSGMSHESAIAELVKNAGVQFDPAIVAVFVLQHWDLNRPASALPSAPSAGQELEAVI</sequence>
<dbReference type="Gene3D" id="1.10.3210.10">
    <property type="entry name" value="Hypothetical protein af1432"/>
    <property type="match status" value="1"/>
</dbReference>
<organism evidence="3 4">
    <name type="scientific">Occallatibacter riparius</name>
    <dbReference type="NCBI Taxonomy" id="1002689"/>
    <lineage>
        <taxon>Bacteria</taxon>
        <taxon>Pseudomonadati</taxon>
        <taxon>Acidobacteriota</taxon>
        <taxon>Terriglobia</taxon>
        <taxon>Terriglobales</taxon>
        <taxon>Acidobacteriaceae</taxon>
        <taxon>Occallatibacter</taxon>
    </lineage>
</organism>
<name>A0A9J7BXQ5_9BACT</name>
<dbReference type="EMBL" id="CP093313">
    <property type="protein sequence ID" value="UWZ86005.1"/>
    <property type="molecule type" value="Genomic_DNA"/>
</dbReference>
<reference evidence="3" key="1">
    <citation type="submission" date="2021-04" db="EMBL/GenBank/DDBJ databases">
        <title>Phylogenetic analysis of Acidobacteriaceae.</title>
        <authorList>
            <person name="Qiu L."/>
            <person name="Zhang Q."/>
        </authorList>
    </citation>
    <scope>NUCLEOTIDE SEQUENCE</scope>
    <source>
        <strain evidence="3">DSM 25168</strain>
    </source>
</reference>
<accession>A0A9J7BXQ5</accession>
<feature type="domain" description="HD" evidence="1">
    <location>
        <begin position="362"/>
        <end position="484"/>
    </location>
</feature>
<dbReference type="PANTHER" id="PTHR43155:SF2">
    <property type="entry name" value="CYCLIC DI-GMP PHOSPHODIESTERASE PA4108"/>
    <property type="match status" value="1"/>
</dbReference>
<dbReference type="RefSeq" id="WP_260795648.1">
    <property type="nucleotide sequence ID" value="NZ_CP093313.1"/>
</dbReference>
<evidence type="ECO:0000259" key="2">
    <source>
        <dbReference type="PROSITE" id="PS51832"/>
    </source>
</evidence>
<dbReference type="PANTHER" id="PTHR43155">
    <property type="entry name" value="CYCLIC DI-GMP PHOSPHODIESTERASE PA4108-RELATED"/>
    <property type="match status" value="1"/>
</dbReference>
<dbReference type="SUPFAM" id="SSF109604">
    <property type="entry name" value="HD-domain/PDEase-like"/>
    <property type="match status" value="1"/>
</dbReference>
<dbReference type="InterPro" id="IPR003607">
    <property type="entry name" value="HD/PDEase_dom"/>
</dbReference>
<dbReference type="CDD" id="cd00077">
    <property type="entry name" value="HDc"/>
    <property type="match status" value="1"/>
</dbReference>
<gene>
    <name evidence="3" type="ORF">MOP44_08680</name>
</gene>
<dbReference type="Pfam" id="PF13487">
    <property type="entry name" value="HD_5"/>
    <property type="match status" value="1"/>
</dbReference>